<sequence length="225" mass="25906">MAEEDVLIILLVISNLFSAYYTAFCIEASTKRYHWFYTGLHRNDLNWYATWYSCQTIALLVSITNALFIYAAGARLRGCALKYISEKDNGHSTEPELDSNDRVMEKEQETEMIQGQAFTTLWSSSTPQQNYNYYSRSKQHILPVYNDCPFTTSSARRLLFHCSRQIKAWGRGISAQKIVRWTASLAVLAGVVAAVWNVGFVPFWITLVQVNRQDKVVMIPWNYTK</sequence>
<reference evidence="2 3" key="1">
    <citation type="journal article" date="2018" name="Nat. Ecol. Evol.">
        <title>Pezizomycetes genomes reveal the molecular basis of ectomycorrhizal truffle lifestyle.</title>
        <authorList>
            <person name="Murat C."/>
            <person name="Payen T."/>
            <person name="Noel B."/>
            <person name="Kuo A."/>
            <person name="Morin E."/>
            <person name="Chen J."/>
            <person name="Kohler A."/>
            <person name="Krizsan K."/>
            <person name="Balestrini R."/>
            <person name="Da Silva C."/>
            <person name="Montanini B."/>
            <person name="Hainaut M."/>
            <person name="Levati E."/>
            <person name="Barry K.W."/>
            <person name="Belfiori B."/>
            <person name="Cichocki N."/>
            <person name="Clum A."/>
            <person name="Dockter R.B."/>
            <person name="Fauchery L."/>
            <person name="Guy J."/>
            <person name="Iotti M."/>
            <person name="Le Tacon F."/>
            <person name="Lindquist E.A."/>
            <person name="Lipzen A."/>
            <person name="Malagnac F."/>
            <person name="Mello A."/>
            <person name="Molinier V."/>
            <person name="Miyauchi S."/>
            <person name="Poulain J."/>
            <person name="Riccioni C."/>
            <person name="Rubini A."/>
            <person name="Sitrit Y."/>
            <person name="Splivallo R."/>
            <person name="Traeger S."/>
            <person name="Wang M."/>
            <person name="Zifcakova L."/>
            <person name="Wipf D."/>
            <person name="Zambonelli A."/>
            <person name="Paolocci F."/>
            <person name="Nowrousian M."/>
            <person name="Ottonello S."/>
            <person name="Baldrian P."/>
            <person name="Spatafora J.W."/>
            <person name="Henrissat B."/>
            <person name="Nagy L.G."/>
            <person name="Aury J.M."/>
            <person name="Wincker P."/>
            <person name="Grigoriev I.V."/>
            <person name="Bonfante P."/>
            <person name="Martin F.M."/>
        </authorList>
    </citation>
    <scope>NUCLEOTIDE SEQUENCE [LARGE SCALE GENOMIC DNA]</scope>
    <source>
        <strain evidence="2 3">ATCC MYA-4762</strain>
    </source>
</reference>
<accession>A0A3N4M909</accession>
<protein>
    <submittedName>
        <fullName evidence="2">Uncharacterized protein</fullName>
    </submittedName>
</protein>
<dbReference type="OrthoDB" id="5356024at2759"/>
<dbReference type="InParanoid" id="A0A3N4M909"/>
<keyword evidence="1" id="KW-0812">Transmembrane</keyword>
<evidence type="ECO:0000313" key="3">
    <source>
        <dbReference type="Proteomes" id="UP000267821"/>
    </source>
</evidence>
<evidence type="ECO:0000256" key="1">
    <source>
        <dbReference type="SAM" id="Phobius"/>
    </source>
</evidence>
<proteinExistence type="predicted"/>
<dbReference type="EMBL" id="ML121527">
    <property type="protein sequence ID" value="RPB29919.1"/>
    <property type="molecule type" value="Genomic_DNA"/>
</dbReference>
<feature type="transmembrane region" description="Helical" evidence="1">
    <location>
        <begin position="7"/>
        <end position="29"/>
    </location>
</feature>
<feature type="transmembrane region" description="Helical" evidence="1">
    <location>
        <begin position="181"/>
        <end position="205"/>
    </location>
</feature>
<feature type="transmembrane region" description="Helical" evidence="1">
    <location>
        <begin position="49"/>
        <end position="72"/>
    </location>
</feature>
<keyword evidence="3" id="KW-1185">Reference proteome</keyword>
<organism evidence="2 3">
    <name type="scientific">Terfezia boudieri ATCC MYA-4762</name>
    <dbReference type="NCBI Taxonomy" id="1051890"/>
    <lineage>
        <taxon>Eukaryota</taxon>
        <taxon>Fungi</taxon>
        <taxon>Dikarya</taxon>
        <taxon>Ascomycota</taxon>
        <taxon>Pezizomycotina</taxon>
        <taxon>Pezizomycetes</taxon>
        <taxon>Pezizales</taxon>
        <taxon>Pezizaceae</taxon>
        <taxon>Terfezia</taxon>
    </lineage>
</organism>
<dbReference type="Proteomes" id="UP000267821">
    <property type="component" value="Unassembled WGS sequence"/>
</dbReference>
<gene>
    <name evidence="2" type="ORF">L211DRAFT_844819</name>
</gene>
<keyword evidence="1" id="KW-1133">Transmembrane helix</keyword>
<keyword evidence="1" id="KW-0472">Membrane</keyword>
<evidence type="ECO:0000313" key="2">
    <source>
        <dbReference type="EMBL" id="RPB29919.1"/>
    </source>
</evidence>
<name>A0A3N4M909_9PEZI</name>
<dbReference type="AlphaFoldDB" id="A0A3N4M909"/>